<gene>
    <name evidence="9" type="ORF">U9M48_015943</name>
</gene>
<evidence type="ECO:0000256" key="3">
    <source>
        <dbReference type="ARBA" id="ARBA00022539"/>
    </source>
</evidence>
<evidence type="ECO:0000256" key="7">
    <source>
        <dbReference type="ARBA" id="ARBA00024045"/>
    </source>
</evidence>
<evidence type="ECO:0000313" key="10">
    <source>
        <dbReference type="Proteomes" id="UP001341281"/>
    </source>
</evidence>
<comment type="subcellular location">
    <subcellularLocation>
        <location evidence="1">Membrane</location>
    </subcellularLocation>
</comment>
<evidence type="ECO:0000256" key="4">
    <source>
        <dbReference type="ARBA" id="ARBA00022723"/>
    </source>
</evidence>
<evidence type="ECO:0000259" key="8">
    <source>
        <dbReference type="PROSITE" id="PS50846"/>
    </source>
</evidence>
<dbReference type="CDD" id="cd00371">
    <property type="entry name" value="HMA"/>
    <property type="match status" value="1"/>
</dbReference>
<accession>A0AAQ3WM07</accession>
<name>A0AAQ3WM07_PASNO</name>
<evidence type="ECO:0000256" key="1">
    <source>
        <dbReference type="ARBA" id="ARBA00004370"/>
    </source>
</evidence>
<dbReference type="Pfam" id="PF00403">
    <property type="entry name" value="HMA"/>
    <property type="match status" value="1"/>
</dbReference>
<organism evidence="9 10">
    <name type="scientific">Paspalum notatum var. saurae</name>
    <dbReference type="NCBI Taxonomy" id="547442"/>
    <lineage>
        <taxon>Eukaryota</taxon>
        <taxon>Viridiplantae</taxon>
        <taxon>Streptophyta</taxon>
        <taxon>Embryophyta</taxon>
        <taxon>Tracheophyta</taxon>
        <taxon>Spermatophyta</taxon>
        <taxon>Magnoliopsida</taxon>
        <taxon>Liliopsida</taxon>
        <taxon>Poales</taxon>
        <taxon>Poaceae</taxon>
        <taxon>PACMAD clade</taxon>
        <taxon>Panicoideae</taxon>
        <taxon>Andropogonodae</taxon>
        <taxon>Paspaleae</taxon>
        <taxon>Paspalinae</taxon>
        <taxon>Paspalum</taxon>
    </lineage>
</organism>
<keyword evidence="2" id="KW-0488">Methylation</keyword>
<dbReference type="GO" id="GO:0006950">
    <property type="term" value="P:response to stress"/>
    <property type="evidence" value="ECO:0007669"/>
    <property type="project" value="UniProtKB-ARBA"/>
</dbReference>
<keyword evidence="10" id="KW-1185">Reference proteome</keyword>
<dbReference type="Gene3D" id="3.30.70.100">
    <property type="match status" value="1"/>
</dbReference>
<dbReference type="GO" id="GO:0046872">
    <property type="term" value="F:metal ion binding"/>
    <property type="evidence" value="ECO:0007669"/>
    <property type="project" value="UniProtKB-KW"/>
</dbReference>
<dbReference type="PANTHER" id="PTHR22814:SF353">
    <property type="entry name" value="DOMAIN-CONTAINING PROTEIN, PUTATIVE, EXPRESSED-RELATED"/>
    <property type="match status" value="1"/>
</dbReference>
<comment type="similarity">
    <text evidence="7">Belongs to the HIPP family.</text>
</comment>
<evidence type="ECO:0000313" key="9">
    <source>
        <dbReference type="EMBL" id="WVZ66762.1"/>
    </source>
</evidence>
<keyword evidence="5" id="KW-0472">Membrane</keyword>
<dbReference type="GO" id="GO:0016020">
    <property type="term" value="C:membrane"/>
    <property type="evidence" value="ECO:0007669"/>
    <property type="project" value="UniProtKB-SubCell"/>
</dbReference>
<dbReference type="PANTHER" id="PTHR22814">
    <property type="entry name" value="COPPER TRANSPORT PROTEIN ATOX1-RELATED"/>
    <property type="match status" value="1"/>
</dbReference>
<dbReference type="AlphaFoldDB" id="A0AAQ3WM07"/>
<protein>
    <recommendedName>
        <fullName evidence="8">HMA domain-containing protein</fullName>
    </recommendedName>
</protein>
<sequence>MGGALEYLSGLLGGSGGHGHSHGHEKKKRKQLQTVELKVRMDCEGCELKVRSAISSMKGVESVEINRKQQKVTVVGYVEASKVLKKAQSTGKKAEMWPYVPYNLVSQPYVAGTYDKRAPPGYVRSAEPAAGYYAASSQQAAAARPGDHLTDMFNDENPNSCSVM</sequence>
<keyword evidence="6" id="KW-0636">Prenylation</keyword>
<keyword evidence="6" id="KW-0449">Lipoprotein</keyword>
<dbReference type="InterPro" id="IPR006121">
    <property type="entry name" value="HMA_dom"/>
</dbReference>
<evidence type="ECO:0000256" key="2">
    <source>
        <dbReference type="ARBA" id="ARBA00022481"/>
    </source>
</evidence>
<dbReference type="EMBL" id="CP144747">
    <property type="protein sequence ID" value="WVZ66762.1"/>
    <property type="molecule type" value="Genomic_DNA"/>
</dbReference>
<keyword evidence="4" id="KW-0479">Metal-binding</keyword>
<dbReference type="Proteomes" id="UP001341281">
    <property type="component" value="Chromosome 03"/>
</dbReference>
<keyword evidence="3" id="KW-0104">Cadmium</keyword>
<reference evidence="9 10" key="1">
    <citation type="submission" date="2024-02" db="EMBL/GenBank/DDBJ databases">
        <title>High-quality chromosome-scale genome assembly of Pensacola bahiagrass (Paspalum notatum Flugge var. saurae).</title>
        <authorList>
            <person name="Vega J.M."/>
            <person name="Podio M."/>
            <person name="Orjuela J."/>
            <person name="Siena L.A."/>
            <person name="Pessino S.C."/>
            <person name="Combes M.C."/>
            <person name="Mariac C."/>
            <person name="Albertini E."/>
            <person name="Pupilli F."/>
            <person name="Ortiz J.P.A."/>
            <person name="Leblanc O."/>
        </authorList>
    </citation>
    <scope>NUCLEOTIDE SEQUENCE [LARGE SCALE GENOMIC DNA]</scope>
    <source>
        <strain evidence="9">R1</strain>
        <tissue evidence="9">Leaf</tissue>
    </source>
</reference>
<proteinExistence type="inferred from homology"/>
<feature type="domain" description="HMA" evidence="8">
    <location>
        <begin position="32"/>
        <end position="95"/>
    </location>
</feature>
<dbReference type="FunFam" id="3.30.70.100:FF:000035">
    <property type="entry name" value="Heavy metal-associated isoprenylated plant protein 26"/>
    <property type="match status" value="1"/>
</dbReference>
<evidence type="ECO:0000256" key="6">
    <source>
        <dbReference type="ARBA" id="ARBA00023289"/>
    </source>
</evidence>
<evidence type="ECO:0000256" key="5">
    <source>
        <dbReference type="ARBA" id="ARBA00023136"/>
    </source>
</evidence>
<dbReference type="SUPFAM" id="SSF55008">
    <property type="entry name" value="HMA, heavy metal-associated domain"/>
    <property type="match status" value="1"/>
</dbReference>
<dbReference type="PROSITE" id="PS50846">
    <property type="entry name" value="HMA_2"/>
    <property type="match status" value="1"/>
</dbReference>
<dbReference type="InterPro" id="IPR036163">
    <property type="entry name" value="HMA_dom_sf"/>
</dbReference>